<dbReference type="OrthoDB" id="6781290at2759"/>
<dbReference type="Proteomes" id="UP000439903">
    <property type="component" value="Unassembled WGS sequence"/>
</dbReference>
<keyword evidence="2" id="KW-1185">Reference proteome</keyword>
<evidence type="ECO:0000313" key="1">
    <source>
        <dbReference type="EMBL" id="KAF0384497.1"/>
    </source>
</evidence>
<proteinExistence type="predicted"/>
<evidence type="ECO:0000313" key="2">
    <source>
        <dbReference type="Proteomes" id="UP000439903"/>
    </source>
</evidence>
<protein>
    <submittedName>
        <fullName evidence="1">Uncharacterized protein</fullName>
    </submittedName>
</protein>
<sequence length="268" mass="30758">MIPKSLKLAQNKPIFKVYQEKNNHSYEITSDANLYTSSSSASINTYDSCVTPIFKPSAFIMEPLSPIIEPLSSNIKPLSSTIKPLSPIIASSSNLTKFEHKSLDINLDSDTEDINNKKLWPNSTMKSLLVYLSDHMKDYQFRKNQFYIKAALYLEKGKTGSQVASKIRWLIDKYMKESANKTGKGALKWKFFMEMNEIFSNYENVHPDYLIDSTEKVFKNIKQPEKDHSLKRKKHSKLSKDDEIYIQSMTTISESKILSTKTNNNSLI</sequence>
<gene>
    <name evidence="1" type="ORF">F8M41_011599</name>
</gene>
<accession>A0A8H4A1K5</accession>
<name>A0A8H4A1K5_GIGMA</name>
<organism evidence="1 2">
    <name type="scientific">Gigaspora margarita</name>
    <dbReference type="NCBI Taxonomy" id="4874"/>
    <lineage>
        <taxon>Eukaryota</taxon>
        <taxon>Fungi</taxon>
        <taxon>Fungi incertae sedis</taxon>
        <taxon>Mucoromycota</taxon>
        <taxon>Glomeromycotina</taxon>
        <taxon>Glomeromycetes</taxon>
        <taxon>Diversisporales</taxon>
        <taxon>Gigasporaceae</taxon>
        <taxon>Gigaspora</taxon>
    </lineage>
</organism>
<dbReference type="EMBL" id="WTPW01002377">
    <property type="protein sequence ID" value="KAF0384497.1"/>
    <property type="molecule type" value="Genomic_DNA"/>
</dbReference>
<dbReference type="AlphaFoldDB" id="A0A8H4A1K5"/>
<comment type="caution">
    <text evidence="1">The sequence shown here is derived from an EMBL/GenBank/DDBJ whole genome shotgun (WGS) entry which is preliminary data.</text>
</comment>
<reference evidence="1 2" key="1">
    <citation type="journal article" date="2019" name="Environ. Microbiol.">
        <title>At the nexus of three kingdoms: the genome of the mycorrhizal fungus Gigaspora margarita provides insights into plant, endobacterial and fungal interactions.</title>
        <authorList>
            <person name="Venice F."/>
            <person name="Ghignone S."/>
            <person name="Salvioli di Fossalunga A."/>
            <person name="Amselem J."/>
            <person name="Novero M."/>
            <person name="Xianan X."/>
            <person name="Sedzielewska Toro K."/>
            <person name="Morin E."/>
            <person name="Lipzen A."/>
            <person name="Grigoriev I.V."/>
            <person name="Henrissat B."/>
            <person name="Martin F.M."/>
            <person name="Bonfante P."/>
        </authorList>
    </citation>
    <scope>NUCLEOTIDE SEQUENCE [LARGE SCALE GENOMIC DNA]</scope>
    <source>
        <strain evidence="1 2">BEG34</strain>
    </source>
</reference>